<keyword evidence="4" id="KW-1003">Cell membrane</keyword>
<dbReference type="CDD" id="cd00075">
    <property type="entry name" value="HATPase"/>
    <property type="match status" value="1"/>
</dbReference>
<dbReference type="PRINTS" id="PR00344">
    <property type="entry name" value="BCTRLSENSOR"/>
</dbReference>
<proteinExistence type="predicted"/>
<feature type="domain" description="Histidine kinase" evidence="13">
    <location>
        <begin position="742"/>
        <end position="957"/>
    </location>
</feature>
<organism evidence="16 17">
    <name type="scientific">Myxococcus llanfairpwllgwyngyllgogerychwyrndrobwllllantysiliogogogochensis</name>
    <dbReference type="NCBI Taxonomy" id="2590453"/>
    <lineage>
        <taxon>Bacteria</taxon>
        <taxon>Pseudomonadati</taxon>
        <taxon>Myxococcota</taxon>
        <taxon>Myxococcia</taxon>
        <taxon>Myxococcales</taxon>
        <taxon>Cystobacterineae</taxon>
        <taxon>Myxococcaceae</taxon>
        <taxon>Myxococcus</taxon>
    </lineage>
</organism>
<evidence type="ECO:0000259" key="15">
    <source>
        <dbReference type="PROSITE" id="PS50113"/>
    </source>
</evidence>
<keyword evidence="11 12" id="KW-0472">Membrane</keyword>
<keyword evidence="8" id="KW-0418">Kinase</keyword>
<dbReference type="SUPFAM" id="SSF55874">
    <property type="entry name" value="ATPase domain of HSP90 chaperone/DNA topoisomerase II/histidine kinase"/>
    <property type="match status" value="1"/>
</dbReference>
<dbReference type="Pfam" id="PF00512">
    <property type="entry name" value="HisKA"/>
    <property type="match status" value="1"/>
</dbReference>
<evidence type="ECO:0000256" key="11">
    <source>
        <dbReference type="ARBA" id="ARBA00023136"/>
    </source>
</evidence>
<evidence type="ECO:0000313" key="17">
    <source>
        <dbReference type="Proteomes" id="UP000315369"/>
    </source>
</evidence>
<dbReference type="PROSITE" id="PS50112">
    <property type="entry name" value="PAS"/>
    <property type="match status" value="2"/>
</dbReference>
<dbReference type="AlphaFoldDB" id="A0A540WR27"/>
<comment type="caution">
    <text evidence="16">The sequence shown here is derived from an EMBL/GenBank/DDBJ whole genome shotgun (WGS) entry which is preliminary data.</text>
</comment>
<dbReference type="InterPro" id="IPR000014">
    <property type="entry name" value="PAS"/>
</dbReference>
<keyword evidence="6" id="KW-0808">Transferase</keyword>
<sequence>MTAARPSDSPHPIERVLDWLVPAVCLMAVLVTTTALVGWALASERLTRVVTLPGAGMMMPNTALGLLLVGMALWLLRDKPTNRLRRTTGQAMALFVLLLGGLVLVQYVARTDLGIDRLLFANTLRRLSPSPPGRPSPLTALSLCLMGGALLLLHVRTREGWHPARPLALLVVLIAAQALISYVYLEDAPLTLLPGLDRLGSYSPMALHTALLFLMLALGVLSVHPRQGLMGVLLRDDAGGLMARRLLPATILIPLIVWGLRLFSERLGLHSAPFGTSVFALVTVATFLAILARNAKALSLLDASQRGVEKSLRDSESRFSGIVNNAADAIITIDARQRITLFNTGAERIFGYSVSDALGQPMGLLLQEPLGDSVSPREERRRLLGLRKGGEVFPAEATLADVWVDGTKQRVVILRDISARERAEEARRNREELFRAAFEHAPIGMCLVSLEGRLLNVNEALCQILGYSREELLQMTFHDLTFPEDLEQDLLVVKRLLDGEQGSYQLEKRYLHKQGHLVDALLTASLVQDSRGRPLHFISQVLDISERKRLESDWLLLAEAGPRLASSLDPQTTLSTVSRLVVPTLADFCLVALLDEGGRVLRRQSLAASPEKSGLLEAMFDLYPQTPFRRGHLLAEVFKSGKALLLEEVPLALLEASAEEPQHLDMLRRLAPQSCIVVPLSARGHTLGVVALGTSESGRRYGARDLALVEEVARRAALAIDNASLHAQSEEATLLRDEVLRIVAHDLRSPLNVIALSAGTLMKRSPEERLADSRPLNSIQKAVIRATTLIEDLLDVARMQGGQLTVDRRPESTVAMLQEALDQHRALADARSVHLQLNVEPHVSDVFVDKDRVLQLFSNLIGNALKFTPMGGFVTLRAEPWGDMVRCSVSDTGSGIPVDDLPHLFEPFWQAKSRHKEGAGLGLTIVRGITEAHGGRVWVESQPGLGTTFFFSLPAVTRVDSSLTWHA</sequence>
<dbReference type="CDD" id="cd00130">
    <property type="entry name" value="PAS"/>
    <property type="match status" value="2"/>
</dbReference>
<feature type="transmembrane region" description="Helical" evidence="12">
    <location>
        <begin position="54"/>
        <end position="76"/>
    </location>
</feature>
<dbReference type="InterPro" id="IPR036097">
    <property type="entry name" value="HisK_dim/P_sf"/>
</dbReference>
<dbReference type="InterPro" id="IPR003018">
    <property type="entry name" value="GAF"/>
</dbReference>
<evidence type="ECO:0000256" key="1">
    <source>
        <dbReference type="ARBA" id="ARBA00000085"/>
    </source>
</evidence>
<feature type="transmembrane region" description="Helical" evidence="12">
    <location>
        <begin position="270"/>
        <end position="291"/>
    </location>
</feature>
<dbReference type="GO" id="GO:0000155">
    <property type="term" value="F:phosphorelay sensor kinase activity"/>
    <property type="evidence" value="ECO:0007669"/>
    <property type="project" value="InterPro"/>
</dbReference>
<keyword evidence="12" id="KW-0812">Transmembrane</keyword>
<evidence type="ECO:0000256" key="10">
    <source>
        <dbReference type="ARBA" id="ARBA00023012"/>
    </source>
</evidence>
<dbReference type="InterPro" id="IPR003594">
    <property type="entry name" value="HATPase_dom"/>
</dbReference>
<keyword evidence="9" id="KW-0067">ATP-binding</keyword>
<feature type="transmembrane region" description="Helical" evidence="12">
    <location>
        <begin position="167"/>
        <end position="185"/>
    </location>
</feature>
<keyword evidence="5" id="KW-0597">Phosphoprotein</keyword>
<dbReference type="PROSITE" id="PS50113">
    <property type="entry name" value="PAC"/>
    <property type="match status" value="1"/>
</dbReference>
<feature type="transmembrane region" description="Helical" evidence="12">
    <location>
        <begin position="205"/>
        <end position="225"/>
    </location>
</feature>
<dbReference type="SMART" id="SM00065">
    <property type="entry name" value="GAF"/>
    <property type="match status" value="1"/>
</dbReference>
<dbReference type="Gene3D" id="3.30.450.40">
    <property type="match status" value="1"/>
</dbReference>
<evidence type="ECO:0000256" key="5">
    <source>
        <dbReference type="ARBA" id="ARBA00022553"/>
    </source>
</evidence>
<comment type="catalytic activity">
    <reaction evidence="1">
        <text>ATP + protein L-histidine = ADP + protein N-phospho-L-histidine.</text>
        <dbReference type="EC" id="2.7.13.3"/>
    </reaction>
</comment>
<dbReference type="Pfam" id="PF13185">
    <property type="entry name" value="GAF_2"/>
    <property type="match status" value="1"/>
</dbReference>
<dbReference type="EMBL" id="VIFM01000187">
    <property type="protein sequence ID" value="TQF11462.1"/>
    <property type="molecule type" value="Genomic_DNA"/>
</dbReference>
<protein>
    <recommendedName>
        <fullName evidence="3">histidine kinase</fullName>
        <ecNumber evidence="3">2.7.13.3</ecNumber>
    </recommendedName>
</protein>
<evidence type="ECO:0000313" key="16">
    <source>
        <dbReference type="EMBL" id="TQF11462.1"/>
    </source>
</evidence>
<dbReference type="SMART" id="SM00091">
    <property type="entry name" value="PAS"/>
    <property type="match status" value="2"/>
</dbReference>
<dbReference type="InterPro" id="IPR005467">
    <property type="entry name" value="His_kinase_dom"/>
</dbReference>
<dbReference type="PROSITE" id="PS50109">
    <property type="entry name" value="HIS_KIN"/>
    <property type="match status" value="1"/>
</dbReference>
<evidence type="ECO:0000256" key="3">
    <source>
        <dbReference type="ARBA" id="ARBA00012438"/>
    </source>
</evidence>
<evidence type="ECO:0000256" key="9">
    <source>
        <dbReference type="ARBA" id="ARBA00022840"/>
    </source>
</evidence>
<dbReference type="InterPro" id="IPR035965">
    <property type="entry name" value="PAS-like_dom_sf"/>
</dbReference>
<dbReference type="Proteomes" id="UP000315369">
    <property type="component" value="Unassembled WGS sequence"/>
</dbReference>
<dbReference type="InterPro" id="IPR004358">
    <property type="entry name" value="Sig_transdc_His_kin-like_C"/>
</dbReference>
<dbReference type="SUPFAM" id="SSF55781">
    <property type="entry name" value="GAF domain-like"/>
    <property type="match status" value="1"/>
</dbReference>
<reference evidence="16 17" key="1">
    <citation type="submission" date="2019-06" db="EMBL/GenBank/DDBJ databases">
        <authorList>
            <person name="Livingstone P."/>
            <person name="Whitworth D."/>
        </authorList>
    </citation>
    <scope>NUCLEOTIDE SEQUENCE [LARGE SCALE GENOMIC DNA]</scope>
    <source>
        <strain evidence="16 17">AM401</strain>
    </source>
</reference>
<dbReference type="GO" id="GO:0005886">
    <property type="term" value="C:plasma membrane"/>
    <property type="evidence" value="ECO:0007669"/>
    <property type="project" value="UniProtKB-SubCell"/>
</dbReference>
<feature type="domain" description="PAC" evidence="15">
    <location>
        <begin position="504"/>
        <end position="556"/>
    </location>
</feature>
<keyword evidence="10" id="KW-0902">Two-component regulatory system</keyword>
<evidence type="ECO:0000256" key="8">
    <source>
        <dbReference type="ARBA" id="ARBA00022777"/>
    </source>
</evidence>
<gene>
    <name evidence="16" type="ORF">FJV41_34120</name>
</gene>
<evidence type="ECO:0000256" key="12">
    <source>
        <dbReference type="SAM" id="Phobius"/>
    </source>
</evidence>
<evidence type="ECO:0000259" key="13">
    <source>
        <dbReference type="PROSITE" id="PS50109"/>
    </source>
</evidence>
<feature type="transmembrane region" description="Helical" evidence="12">
    <location>
        <begin position="20"/>
        <end position="42"/>
    </location>
</feature>
<evidence type="ECO:0000256" key="7">
    <source>
        <dbReference type="ARBA" id="ARBA00022741"/>
    </source>
</evidence>
<dbReference type="PANTHER" id="PTHR43547">
    <property type="entry name" value="TWO-COMPONENT HISTIDINE KINASE"/>
    <property type="match status" value="1"/>
</dbReference>
<dbReference type="Gene3D" id="1.10.287.130">
    <property type="match status" value="1"/>
</dbReference>
<dbReference type="InterPro" id="IPR003661">
    <property type="entry name" value="HisK_dim/P_dom"/>
</dbReference>
<evidence type="ECO:0000256" key="4">
    <source>
        <dbReference type="ARBA" id="ARBA00022475"/>
    </source>
</evidence>
<dbReference type="EC" id="2.7.13.3" evidence="3"/>
<dbReference type="SMART" id="SM00388">
    <property type="entry name" value="HisKA"/>
    <property type="match status" value="1"/>
</dbReference>
<accession>A0A540WR27</accession>
<dbReference type="GO" id="GO:0005524">
    <property type="term" value="F:ATP binding"/>
    <property type="evidence" value="ECO:0007669"/>
    <property type="project" value="UniProtKB-KW"/>
</dbReference>
<dbReference type="GO" id="GO:0006355">
    <property type="term" value="P:regulation of DNA-templated transcription"/>
    <property type="evidence" value="ECO:0007669"/>
    <property type="project" value="InterPro"/>
</dbReference>
<name>A0A540WR27_9BACT</name>
<keyword evidence="12" id="KW-1133">Transmembrane helix</keyword>
<keyword evidence="7" id="KW-0547">Nucleotide-binding</keyword>
<dbReference type="SUPFAM" id="SSF55785">
    <property type="entry name" value="PYP-like sensor domain (PAS domain)"/>
    <property type="match status" value="2"/>
</dbReference>
<dbReference type="SMART" id="SM00086">
    <property type="entry name" value="PAC"/>
    <property type="match status" value="2"/>
</dbReference>
<dbReference type="NCBIfam" id="TIGR00229">
    <property type="entry name" value="sensory_box"/>
    <property type="match status" value="2"/>
</dbReference>
<evidence type="ECO:0000256" key="6">
    <source>
        <dbReference type="ARBA" id="ARBA00022679"/>
    </source>
</evidence>
<dbReference type="SMART" id="SM00387">
    <property type="entry name" value="HATPase_c"/>
    <property type="match status" value="1"/>
</dbReference>
<dbReference type="OrthoDB" id="5440058at2"/>
<feature type="transmembrane region" description="Helical" evidence="12">
    <location>
        <begin position="88"/>
        <end position="109"/>
    </location>
</feature>
<dbReference type="InterPro" id="IPR000700">
    <property type="entry name" value="PAS-assoc_C"/>
</dbReference>
<feature type="domain" description="PAS" evidence="14">
    <location>
        <begin position="315"/>
        <end position="360"/>
    </location>
</feature>
<evidence type="ECO:0000256" key="2">
    <source>
        <dbReference type="ARBA" id="ARBA00004236"/>
    </source>
</evidence>
<dbReference type="InterPro" id="IPR036890">
    <property type="entry name" value="HATPase_C_sf"/>
</dbReference>
<dbReference type="InterPro" id="IPR001610">
    <property type="entry name" value="PAC"/>
</dbReference>
<dbReference type="FunFam" id="3.30.565.10:FF:000023">
    <property type="entry name" value="PAS domain-containing sensor histidine kinase"/>
    <property type="match status" value="1"/>
</dbReference>
<comment type="subcellular location">
    <subcellularLocation>
        <location evidence="2">Cell membrane</location>
    </subcellularLocation>
</comment>
<dbReference type="Pfam" id="PF02518">
    <property type="entry name" value="HATPase_c"/>
    <property type="match status" value="1"/>
</dbReference>
<dbReference type="PANTHER" id="PTHR43547:SF2">
    <property type="entry name" value="HYBRID SIGNAL TRANSDUCTION HISTIDINE KINASE C"/>
    <property type="match status" value="1"/>
</dbReference>
<evidence type="ECO:0000259" key="14">
    <source>
        <dbReference type="PROSITE" id="PS50112"/>
    </source>
</evidence>
<keyword evidence="17" id="KW-1185">Reference proteome</keyword>
<dbReference type="Gene3D" id="3.30.565.10">
    <property type="entry name" value="Histidine kinase-like ATPase, C-terminal domain"/>
    <property type="match status" value="1"/>
</dbReference>
<feature type="domain" description="PAS" evidence="14">
    <location>
        <begin position="430"/>
        <end position="500"/>
    </location>
</feature>
<feature type="transmembrane region" description="Helical" evidence="12">
    <location>
        <begin position="138"/>
        <end position="155"/>
    </location>
</feature>
<dbReference type="InterPro" id="IPR029016">
    <property type="entry name" value="GAF-like_dom_sf"/>
</dbReference>
<dbReference type="Pfam" id="PF00989">
    <property type="entry name" value="PAS"/>
    <property type="match status" value="2"/>
</dbReference>
<dbReference type="InterPro" id="IPR013767">
    <property type="entry name" value="PAS_fold"/>
</dbReference>
<dbReference type="SUPFAM" id="SSF47384">
    <property type="entry name" value="Homodimeric domain of signal transducing histidine kinase"/>
    <property type="match status" value="1"/>
</dbReference>
<dbReference type="CDD" id="cd00082">
    <property type="entry name" value="HisKA"/>
    <property type="match status" value="1"/>
</dbReference>
<dbReference type="Gene3D" id="3.30.450.20">
    <property type="entry name" value="PAS domain"/>
    <property type="match status" value="2"/>
</dbReference>